<dbReference type="AlphaFoldDB" id="A0A317MVH9"/>
<dbReference type="GO" id="GO:0043531">
    <property type="term" value="F:ADP binding"/>
    <property type="evidence" value="ECO:0007669"/>
    <property type="project" value="UniProtKB-UniRule"/>
</dbReference>
<feature type="binding site" evidence="5">
    <location>
        <begin position="155"/>
        <end position="162"/>
    </location>
    <ligand>
        <name>ADP</name>
        <dbReference type="ChEBI" id="CHEBI:456216"/>
    </ligand>
</feature>
<dbReference type="GO" id="GO:0016776">
    <property type="term" value="F:phosphotransferase activity, phosphate group as acceptor"/>
    <property type="evidence" value="ECO:0007669"/>
    <property type="project" value="UniProtKB-UniRule"/>
</dbReference>
<protein>
    <recommendedName>
        <fullName evidence="5">Putative phosphoenolpyruvate synthase regulatory protein</fullName>
        <shortName evidence="5">PEP synthase regulatory protein</shortName>
        <shortName evidence="5">PSRP</shortName>
        <ecNumber evidence="5">2.7.11.33</ecNumber>
        <ecNumber evidence="5">2.7.4.28</ecNumber>
    </recommendedName>
    <alternativeName>
        <fullName evidence="5">Pyruvate, water dikinase regulatory protein</fullName>
    </alternativeName>
</protein>
<dbReference type="InterPro" id="IPR026530">
    <property type="entry name" value="PSRP"/>
</dbReference>
<dbReference type="Proteomes" id="UP000246569">
    <property type="component" value="Unassembled WGS sequence"/>
</dbReference>
<keyword evidence="4 5" id="KW-0418">Kinase</keyword>
<dbReference type="RefSeq" id="WP_110018185.1">
    <property type="nucleotide sequence ID" value="NZ_QGTJ01000004.1"/>
</dbReference>
<comment type="caution">
    <text evidence="6">The sequence shown here is derived from an EMBL/GenBank/DDBJ whole genome shotgun (WGS) entry which is preliminary data.</text>
</comment>
<dbReference type="PANTHER" id="PTHR31756">
    <property type="entry name" value="PYRUVATE, PHOSPHATE DIKINASE REGULATORY PROTEIN 1, CHLOROPLASTIC"/>
    <property type="match status" value="1"/>
</dbReference>
<dbReference type="GO" id="GO:0004674">
    <property type="term" value="F:protein serine/threonine kinase activity"/>
    <property type="evidence" value="ECO:0007669"/>
    <property type="project" value="UniProtKB-UniRule"/>
</dbReference>
<dbReference type="EC" id="2.7.11.33" evidence="5"/>
<comment type="function">
    <text evidence="5">Bifunctional serine/threonine kinase and phosphorylase involved in the regulation of the phosphoenolpyruvate synthase (PEPS) by catalyzing its phosphorylation/dephosphorylation.</text>
</comment>
<keyword evidence="1 5" id="KW-0723">Serine/threonine-protein kinase</keyword>
<evidence type="ECO:0000256" key="5">
    <source>
        <dbReference type="HAMAP-Rule" id="MF_01062"/>
    </source>
</evidence>
<evidence type="ECO:0000313" key="6">
    <source>
        <dbReference type="EMBL" id="PWV62355.1"/>
    </source>
</evidence>
<proteinExistence type="inferred from homology"/>
<dbReference type="GO" id="GO:0005524">
    <property type="term" value="F:ATP binding"/>
    <property type="evidence" value="ECO:0007669"/>
    <property type="project" value="InterPro"/>
</dbReference>
<comment type="catalytic activity">
    <reaction evidence="5">
        <text>[pyruvate, water dikinase]-phosphate + phosphate + H(+) = [pyruvate, water dikinase] + diphosphate</text>
        <dbReference type="Rhea" id="RHEA:48580"/>
        <dbReference type="Rhea" id="RHEA-COMP:11425"/>
        <dbReference type="Rhea" id="RHEA-COMP:11426"/>
        <dbReference type="ChEBI" id="CHEBI:15378"/>
        <dbReference type="ChEBI" id="CHEBI:33019"/>
        <dbReference type="ChEBI" id="CHEBI:43176"/>
        <dbReference type="ChEBI" id="CHEBI:43474"/>
        <dbReference type="ChEBI" id="CHEBI:68546"/>
        <dbReference type="EC" id="2.7.4.28"/>
    </reaction>
</comment>
<keyword evidence="2 5" id="KW-0808">Transferase</keyword>
<dbReference type="PANTHER" id="PTHR31756:SF3">
    <property type="entry name" value="PYRUVATE, PHOSPHATE DIKINASE REGULATORY PROTEIN 1, CHLOROPLASTIC"/>
    <property type="match status" value="1"/>
</dbReference>
<dbReference type="InterPro" id="IPR005177">
    <property type="entry name" value="Kinase-pyrophosphorylase"/>
</dbReference>
<name>A0A317MVH9_9GAMM</name>
<evidence type="ECO:0000256" key="4">
    <source>
        <dbReference type="ARBA" id="ARBA00022777"/>
    </source>
</evidence>
<evidence type="ECO:0000256" key="2">
    <source>
        <dbReference type="ARBA" id="ARBA00022679"/>
    </source>
</evidence>
<dbReference type="OrthoDB" id="9782201at2"/>
<dbReference type="NCBIfam" id="NF003742">
    <property type="entry name" value="PRK05339.1"/>
    <property type="match status" value="1"/>
</dbReference>
<keyword evidence="7" id="KW-1185">Reference proteome</keyword>
<keyword evidence="3 5" id="KW-0547">Nucleotide-binding</keyword>
<dbReference type="Pfam" id="PF03618">
    <property type="entry name" value="Kinase-PPPase"/>
    <property type="match status" value="1"/>
</dbReference>
<dbReference type="EMBL" id="QGTJ01000004">
    <property type="protein sequence ID" value="PWV62355.1"/>
    <property type="molecule type" value="Genomic_DNA"/>
</dbReference>
<evidence type="ECO:0000256" key="1">
    <source>
        <dbReference type="ARBA" id="ARBA00022527"/>
    </source>
</evidence>
<comment type="catalytic activity">
    <reaction evidence="5">
        <text>[pyruvate, water dikinase] + ADP = [pyruvate, water dikinase]-phosphate + AMP + H(+)</text>
        <dbReference type="Rhea" id="RHEA:46020"/>
        <dbReference type="Rhea" id="RHEA-COMP:11425"/>
        <dbReference type="Rhea" id="RHEA-COMP:11426"/>
        <dbReference type="ChEBI" id="CHEBI:15378"/>
        <dbReference type="ChEBI" id="CHEBI:43176"/>
        <dbReference type="ChEBI" id="CHEBI:68546"/>
        <dbReference type="ChEBI" id="CHEBI:456215"/>
        <dbReference type="ChEBI" id="CHEBI:456216"/>
        <dbReference type="EC" id="2.7.11.33"/>
    </reaction>
</comment>
<evidence type="ECO:0000313" key="7">
    <source>
        <dbReference type="Proteomes" id="UP000246569"/>
    </source>
</evidence>
<gene>
    <name evidence="6" type="ORF">C7443_104150</name>
</gene>
<accession>A0A317MVH9</accession>
<evidence type="ECO:0000256" key="3">
    <source>
        <dbReference type="ARBA" id="ARBA00022741"/>
    </source>
</evidence>
<comment type="similarity">
    <text evidence="5">Belongs to the pyruvate, phosphate/water dikinase regulatory protein family. PSRP subfamily.</text>
</comment>
<sequence length="284" mass="32222">MSQPKRMAFFVSDRTGITAETLGHSLLTQFDALNIEKQAVRFVDTPERARALRDRINRHHQEDGLRPLVFSTLIATETRAIVKEATGLFIDFFEAFIGPLEHELGVKSELTAGRSHGMNDVEEYSRRIDAVNFTLNHDDGSTTSHLAEADIILVGISRTGKTPTCLYLSLHYGIRAANFPLTEDDLEEMQLPNSLKPHRDKLFGLTTDPARLAQIRHERMPNSKYASIEQCDYETRQAEALFRKLGVPYLRTTMKSVEEIATTIIDMAGLERRKMRPHHPQAHI</sequence>
<dbReference type="HAMAP" id="MF_01062">
    <property type="entry name" value="PSRP"/>
    <property type="match status" value="1"/>
</dbReference>
<dbReference type="EC" id="2.7.4.28" evidence="5"/>
<reference evidence="6 7" key="1">
    <citation type="submission" date="2018-05" db="EMBL/GenBank/DDBJ databases">
        <title>Genomic Encyclopedia of Type Strains, Phase IV (KMG-IV): sequencing the most valuable type-strain genomes for metagenomic binning, comparative biology and taxonomic classification.</title>
        <authorList>
            <person name="Goeker M."/>
        </authorList>
    </citation>
    <scope>NUCLEOTIDE SEQUENCE [LARGE SCALE GENOMIC DNA]</scope>
    <source>
        <strain evidence="6 7">DSM 23606</strain>
    </source>
</reference>
<organism evidence="6 7">
    <name type="scientific">Plasticicumulans acidivorans</name>
    <dbReference type="NCBI Taxonomy" id="886464"/>
    <lineage>
        <taxon>Bacteria</taxon>
        <taxon>Pseudomonadati</taxon>
        <taxon>Pseudomonadota</taxon>
        <taxon>Gammaproteobacteria</taxon>
        <taxon>Candidatus Competibacteraceae</taxon>
        <taxon>Plasticicumulans</taxon>
    </lineage>
</organism>